<dbReference type="Gene3D" id="1.10.10.1200">
    <property type="entry name" value="MAGE homology domain, winged helix WH1 motif"/>
    <property type="match status" value="1"/>
</dbReference>
<dbReference type="InterPro" id="IPR002190">
    <property type="entry name" value="MHD_dom"/>
</dbReference>
<evidence type="ECO:0000259" key="2">
    <source>
        <dbReference type="PROSITE" id="PS50838"/>
    </source>
</evidence>
<dbReference type="RefSeq" id="XP_012881929.1">
    <property type="nucleotide sequence ID" value="XM_013026475.1"/>
</dbReference>
<dbReference type="GeneID" id="105993270"/>
<dbReference type="InterPro" id="IPR021072">
    <property type="entry name" value="MAGE_N"/>
</dbReference>
<dbReference type="GO" id="GO:0005634">
    <property type="term" value="C:nucleus"/>
    <property type="evidence" value="ECO:0007669"/>
    <property type="project" value="TreeGrafter"/>
</dbReference>
<keyword evidence="3" id="KW-1185">Reference proteome</keyword>
<feature type="compositionally biased region" description="Polar residues" evidence="1">
    <location>
        <begin position="53"/>
        <end position="64"/>
    </location>
</feature>
<dbReference type="InterPro" id="IPR037445">
    <property type="entry name" value="MAGE"/>
</dbReference>
<dbReference type="PROSITE" id="PS50838">
    <property type="entry name" value="MAGE"/>
    <property type="match status" value="1"/>
</dbReference>
<dbReference type="Proteomes" id="UP000081671">
    <property type="component" value="Unplaced"/>
</dbReference>
<sequence length="463" mass="50826">MPRGQKSKLHARKKRSQARSNAQGGENAKETAAMVKESTPTSKTMSRAKSRSTPKVSQKKTSASVVPAHTVLSTTSIDTSVSVAQITAPNDDTMSTTPSIGSTDVDPTLSPASTTEAALAASSTGNSDPDISASQAISTCMGAFKGPSAVSTDEAVSSAPSTLPDDDVSVALSTAAIAVGMSSTRPFKGAKFQRKLKKGAIQKDVTNEFSHLDLMSREVRFLEQFILYRFNLKRLTTKEDMIRITSQKYKKDFEEIFRKACEHLSAVFAVEVREVSPETYNLVTKLKLPNNGRVRSGRGYPKAGFVMNVLAMIFLKGNCATEEEIWKFLKLMRVYPGKKHYIFGEPKKLITQDLVRLKYLEYRQVSNSDPPRYEFLWGPQAFAETSKMEVLQFLANVNETSPSFFASLYEEALEEEKERALKLQGVKPGATGIVHVFPKAAQGVHPVESKSLKLSRGKSKTSK</sequence>
<feature type="compositionally biased region" description="Polar residues" evidence="1">
    <location>
        <begin position="88"/>
        <end position="102"/>
    </location>
</feature>
<dbReference type="SMART" id="SM01392">
    <property type="entry name" value="MAGE_N"/>
    <property type="match status" value="1"/>
</dbReference>
<dbReference type="PANTHER" id="PTHR11736:SF161">
    <property type="entry name" value="MAGE FAMILY MEMBER B11"/>
    <property type="match status" value="1"/>
</dbReference>
<name>A0A1S3G0V4_DIPOR</name>
<dbReference type="Pfam" id="PF12440">
    <property type="entry name" value="MAGE_N"/>
    <property type="match status" value="1"/>
</dbReference>
<dbReference type="KEGG" id="dord:105993270"/>
<dbReference type="InParanoid" id="A0A1S3G0V4"/>
<feature type="region of interest" description="Disordered" evidence="1">
    <location>
        <begin position="1"/>
        <end position="66"/>
    </location>
</feature>
<dbReference type="GO" id="GO:0000122">
    <property type="term" value="P:negative regulation of transcription by RNA polymerase II"/>
    <property type="evidence" value="ECO:0007669"/>
    <property type="project" value="TreeGrafter"/>
</dbReference>
<dbReference type="PANTHER" id="PTHR11736">
    <property type="entry name" value="MELANOMA-ASSOCIATED ANTIGEN MAGE ANTIGEN"/>
    <property type="match status" value="1"/>
</dbReference>
<dbReference type="InterPro" id="IPR041899">
    <property type="entry name" value="MAGE_WH2"/>
</dbReference>
<dbReference type="AlphaFoldDB" id="A0A1S3G0V4"/>
<feature type="region of interest" description="Disordered" evidence="1">
    <location>
        <begin position="88"/>
        <end position="130"/>
    </location>
</feature>
<feature type="compositionally biased region" description="Basic residues" evidence="1">
    <location>
        <begin position="1"/>
        <end position="17"/>
    </location>
</feature>
<protein>
    <submittedName>
        <fullName evidence="4">Melanoma-associated antigen B3-like</fullName>
    </submittedName>
</protein>
<dbReference type="OrthoDB" id="205198at2759"/>
<dbReference type="FunCoup" id="A0A1S3G0V4">
    <property type="interactions" value="11"/>
</dbReference>
<dbReference type="Pfam" id="PF01454">
    <property type="entry name" value="MAGE"/>
    <property type="match status" value="1"/>
</dbReference>
<dbReference type="FunFam" id="1.10.10.1210:FF:000001">
    <property type="entry name" value="melanoma-associated antigen D1"/>
    <property type="match status" value="1"/>
</dbReference>
<gene>
    <name evidence="4" type="primary">LOC105993270</name>
</gene>
<dbReference type="SMART" id="SM01373">
    <property type="entry name" value="MAGE"/>
    <property type="match status" value="1"/>
</dbReference>
<feature type="compositionally biased region" description="Low complexity" evidence="1">
    <location>
        <begin position="107"/>
        <end position="124"/>
    </location>
</feature>
<accession>A0A1S3G0V4</accession>
<evidence type="ECO:0000256" key="1">
    <source>
        <dbReference type="SAM" id="MobiDB-lite"/>
    </source>
</evidence>
<feature type="domain" description="MAGE" evidence="2">
    <location>
        <begin position="215"/>
        <end position="412"/>
    </location>
</feature>
<dbReference type="Gene3D" id="1.10.10.1210">
    <property type="entry name" value="MAGE homology domain, winged helix WH2 motif"/>
    <property type="match status" value="1"/>
</dbReference>
<dbReference type="InterPro" id="IPR041898">
    <property type="entry name" value="MAGE_WH1"/>
</dbReference>
<organism evidence="3 4">
    <name type="scientific">Dipodomys ordii</name>
    <name type="common">Ord's kangaroo rat</name>
    <dbReference type="NCBI Taxonomy" id="10020"/>
    <lineage>
        <taxon>Eukaryota</taxon>
        <taxon>Metazoa</taxon>
        <taxon>Chordata</taxon>
        <taxon>Craniata</taxon>
        <taxon>Vertebrata</taxon>
        <taxon>Euteleostomi</taxon>
        <taxon>Mammalia</taxon>
        <taxon>Eutheria</taxon>
        <taxon>Euarchontoglires</taxon>
        <taxon>Glires</taxon>
        <taxon>Rodentia</taxon>
        <taxon>Castorimorpha</taxon>
        <taxon>Heteromyidae</taxon>
        <taxon>Dipodomyinae</taxon>
        <taxon>Dipodomys</taxon>
    </lineage>
</organism>
<evidence type="ECO:0000313" key="3">
    <source>
        <dbReference type="Proteomes" id="UP000081671"/>
    </source>
</evidence>
<evidence type="ECO:0000313" key="4">
    <source>
        <dbReference type="RefSeq" id="XP_012881929.1"/>
    </source>
</evidence>
<proteinExistence type="predicted"/>
<reference evidence="4" key="1">
    <citation type="submission" date="2025-08" db="UniProtKB">
        <authorList>
            <consortium name="RefSeq"/>
        </authorList>
    </citation>
    <scope>IDENTIFICATION</scope>
    <source>
        <tissue evidence="4">Kidney</tissue>
    </source>
</reference>